<dbReference type="Proteomes" id="UP001359308">
    <property type="component" value="Chromosome"/>
</dbReference>
<evidence type="ECO:0000256" key="6">
    <source>
        <dbReference type="RuleBase" id="RU363076"/>
    </source>
</evidence>
<keyword evidence="5 6" id="KW-0472">Membrane</keyword>
<dbReference type="PANTHER" id="PTHR23427:SF2">
    <property type="entry name" value="SURFEIT LOCUS PROTEIN 1"/>
    <property type="match status" value="1"/>
</dbReference>
<keyword evidence="8" id="KW-1185">Reference proteome</keyword>
<dbReference type="Pfam" id="PF02104">
    <property type="entry name" value="SURF1"/>
    <property type="match status" value="1"/>
</dbReference>
<evidence type="ECO:0000313" key="8">
    <source>
        <dbReference type="Proteomes" id="UP001359308"/>
    </source>
</evidence>
<evidence type="ECO:0000256" key="1">
    <source>
        <dbReference type="ARBA" id="ARBA00004370"/>
    </source>
</evidence>
<keyword evidence="6" id="KW-1003">Cell membrane</keyword>
<reference evidence="7 8" key="1">
    <citation type="submission" date="2022-09" db="EMBL/GenBank/DDBJ databases">
        <authorList>
            <person name="Giprobiosintez L."/>
        </authorList>
    </citation>
    <scope>NUCLEOTIDE SEQUENCE [LARGE SCALE GENOMIC DNA]</scope>
    <source>
        <strain evidence="8">VKPM-B-12549 (GBS-15)</strain>
    </source>
</reference>
<organism evidence="7 8">
    <name type="scientific">Methylococcus capsulatus</name>
    <dbReference type="NCBI Taxonomy" id="414"/>
    <lineage>
        <taxon>Bacteria</taxon>
        <taxon>Pseudomonadati</taxon>
        <taxon>Pseudomonadota</taxon>
        <taxon>Gammaproteobacteria</taxon>
        <taxon>Methylococcales</taxon>
        <taxon>Methylococcaceae</taxon>
        <taxon>Methylococcus</taxon>
    </lineage>
</organism>
<evidence type="ECO:0000313" key="7">
    <source>
        <dbReference type="EMBL" id="WWF03208.1"/>
    </source>
</evidence>
<accession>A0ABZ2F7H0</accession>
<evidence type="ECO:0000256" key="2">
    <source>
        <dbReference type="ARBA" id="ARBA00007165"/>
    </source>
</evidence>
<comment type="caution">
    <text evidence="6">Lacks conserved residue(s) required for the propagation of feature annotation.</text>
</comment>
<dbReference type="CDD" id="cd06662">
    <property type="entry name" value="SURF1"/>
    <property type="match status" value="1"/>
</dbReference>
<gene>
    <name evidence="7" type="ORF">N4J17_06205</name>
</gene>
<comment type="similarity">
    <text evidence="2 6">Belongs to the SURF1 family.</text>
</comment>
<feature type="transmembrane region" description="Helical" evidence="6">
    <location>
        <begin position="12"/>
        <end position="31"/>
    </location>
</feature>
<evidence type="ECO:0000256" key="3">
    <source>
        <dbReference type="ARBA" id="ARBA00022692"/>
    </source>
</evidence>
<evidence type="ECO:0000256" key="4">
    <source>
        <dbReference type="ARBA" id="ARBA00022989"/>
    </source>
</evidence>
<comment type="subcellular location">
    <subcellularLocation>
        <location evidence="6">Cell membrane</location>
        <topology evidence="6">Multi-pass membrane protein</topology>
    </subcellularLocation>
    <subcellularLocation>
        <location evidence="1">Membrane</location>
    </subcellularLocation>
</comment>
<protein>
    <recommendedName>
        <fullName evidence="6">SURF1-like protein</fullName>
    </recommendedName>
</protein>
<sequence>MSHYSFKPTGIAVIGIALALPLFCALGVWQLNRAAEKRALQVQLASQSAEPLLRLEQSEAEPPRYRRVVVKGEYDAGHQFLLDNQIHGGKAGYHVLTPLRLAGSDVGVLVNRGWIPAGADRRRLPDLPIRMSTVELTALVERFPVVGLKLKGAEIPAPGWPAMVQVLEREALEQRLGYRLLPYQLLLDAGEAEGYLRDWKPANVDPGQSTGYAIQWFSFAAIALGLFLRHGFKAGAVRGPNASP</sequence>
<name>A0ABZ2F7H0_METCP</name>
<proteinExistence type="inferred from homology"/>
<dbReference type="InterPro" id="IPR002994">
    <property type="entry name" value="Surf1/Shy1"/>
</dbReference>
<dbReference type="InterPro" id="IPR045214">
    <property type="entry name" value="Surf1/Surf4"/>
</dbReference>
<evidence type="ECO:0000256" key="5">
    <source>
        <dbReference type="ARBA" id="ARBA00023136"/>
    </source>
</evidence>
<dbReference type="RefSeq" id="WP_232470516.1">
    <property type="nucleotide sequence ID" value="NZ_CP104311.1"/>
</dbReference>
<dbReference type="PANTHER" id="PTHR23427">
    <property type="entry name" value="SURFEIT LOCUS PROTEIN"/>
    <property type="match status" value="1"/>
</dbReference>
<dbReference type="PROSITE" id="PS50895">
    <property type="entry name" value="SURF1"/>
    <property type="match status" value="1"/>
</dbReference>
<keyword evidence="4 6" id="KW-1133">Transmembrane helix</keyword>
<dbReference type="EMBL" id="CP104311">
    <property type="protein sequence ID" value="WWF03208.1"/>
    <property type="molecule type" value="Genomic_DNA"/>
</dbReference>
<keyword evidence="3 6" id="KW-0812">Transmembrane</keyword>